<feature type="compositionally biased region" description="Polar residues" evidence="4">
    <location>
        <begin position="42"/>
        <end position="57"/>
    </location>
</feature>
<dbReference type="PANTHER" id="PTHR15818">
    <property type="entry name" value="G PATCH AND KOW-CONTAINING"/>
    <property type="match status" value="1"/>
</dbReference>
<evidence type="ECO:0000259" key="5">
    <source>
        <dbReference type="PROSITE" id="PS50174"/>
    </source>
</evidence>
<dbReference type="InterPro" id="IPR026822">
    <property type="entry name" value="Spp2/MOS2_G-patch"/>
</dbReference>
<dbReference type="InterPro" id="IPR045166">
    <property type="entry name" value="Spp2-like"/>
</dbReference>
<sequence length="463" mass="52576">MTSKVSFTIRRPTPVSRATSSGPESDTGSSFKVPTLPRHVVNDSTPGSPLARSNTSSPKPPQHYDDHDPNSSSDEDDQVQDELVTGFDQFGVQRCVTLPRFRHSPLNSPDDRHHIFVFSSLNETKKAAGPLVIPALQNRDWREMARKRRTINQYVPDSAKAQVTGKDGSVGGLGTRGSINSGPVLSGLQVRKKETVVKKEEDVEMTEVSVTETEEVKMEKVELTEDELALRALLAGNDGEGSGPQIDVIPTPASEADAYKQDVDDLPESATLDDYNRIPVSQFGAAMLRGMGWKEGTAASRKRKGIVEPYVPEARPALLGIGAKEMEVFDDGSTSNKRHKPKEKYMPIIKKDRDGNVVEEKNGRRRDRSRSPRRESRPTSRRGSPDRYYDDRHRDSDRRRDRDYDKDRDSDRRDRDRDWGRDRDGDRRDRDRDRGKDRDSRRDKDRDYRRDSDRSRDSSKRRD</sequence>
<feature type="domain" description="G-patch" evidence="5">
    <location>
        <begin position="280"/>
        <end position="326"/>
    </location>
</feature>
<evidence type="ECO:0000313" key="7">
    <source>
        <dbReference type="Proteomes" id="UP001498398"/>
    </source>
</evidence>
<keyword evidence="3" id="KW-0539">Nucleus</keyword>
<dbReference type="Pfam" id="PF12656">
    <property type="entry name" value="G-patch_2"/>
    <property type="match status" value="1"/>
</dbReference>
<dbReference type="InterPro" id="IPR000467">
    <property type="entry name" value="G_patch_dom"/>
</dbReference>
<feature type="region of interest" description="Disordered" evidence="4">
    <location>
        <begin position="1"/>
        <end position="79"/>
    </location>
</feature>
<reference evidence="6 7" key="1">
    <citation type="submission" date="2024-01" db="EMBL/GenBank/DDBJ databases">
        <title>A draft genome for the cacao thread blight pathogen Marasmiellus scandens.</title>
        <authorList>
            <person name="Baruah I.K."/>
            <person name="Leung J."/>
            <person name="Bukari Y."/>
            <person name="Amoako-Attah I."/>
            <person name="Meinhardt L.W."/>
            <person name="Bailey B.A."/>
            <person name="Cohen S.P."/>
        </authorList>
    </citation>
    <scope>NUCLEOTIDE SEQUENCE [LARGE SCALE GENOMIC DNA]</scope>
    <source>
        <strain evidence="6 7">GH-19</strain>
    </source>
</reference>
<comment type="similarity">
    <text evidence="2">Belongs to the SPP2 family.</text>
</comment>
<evidence type="ECO:0000256" key="2">
    <source>
        <dbReference type="ARBA" id="ARBA00008576"/>
    </source>
</evidence>
<evidence type="ECO:0000256" key="1">
    <source>
        <dbReference type="ARBA" id="ARBA00004123"/>
    </source>
</evidence>
<keyword evidence="7" id="KW-1185">Reference proteome</keyword>
<feature type="compositionally biased region" description="Basic and acidic residues" evidence="4">
    <location>
        <begin position="343"/>
        <end position="362"/>
    </location>
</feature>
<dbReference type="PROSITE" id="PS50174">
    <property type="entry name" value="G_PATCH"/>
    <property type="match status" value="1"/>
</dbReference>
<gene>
    <name evidence="6" type="primary">spp2</name>
    <name evidence="6" type="ORF">VKT23_001096</name>
</gene>
<dbReference type="Proteomes" id="UP001498398">
    <property type="component" value="Unassembled WGS sequence"/>
</dbReference>
<evidence type="ECO:0000256" key="3">
    <source>
        <dbReference type="ARBA" id="ARBA00023242"/>
    </source>
</evidence>
<name>A0ABR1K718_9AGAR</name>
<feature type="compositionally biased region" description="Basic and acidic residues" evidence="4">
    <location>
        <begin position="369"/>
        <end position="463"/>
    </location>
</feature>
<evidence type="ECO:0000313" key="6">
    <source>
        <dbReference type="EMBL" id="KAK7472992.1"/>
    </source>
</evidence>
<organism evidence="6 7">
    <name type="scientific">Marasmiellus scandens</name>
    <dbReference type="NCBI Taxonomy" id="2682957"/>
    <lineage>
        <taxon>Eukaryota</taxon>
        <taxon>Fungi</taxon>
        <taxon>Dikarya</taxon>
        <taxon>Basidiomycota</taxon>
        <taxon>Agaricomycotina</taxon>
        <taxon>Agaricomycetes</taxon>
        <taxon>Agaricomycetidae</taxon>
        <taxon>Agaricales</taxon>
        <taxon>Marasmiineae</taxon>
        <taxon>Omphalotaceae</taxon>
        <taxon>Marasmiellus</taxon>
    </lineage>
</organism>
<feature type="compositionally biased region" description="Polar residues" evidence="4">
    <location>
        <begin position="16"/>
        <end position="32"/>
    </location>
</feature>
<dbReference type="EMBL" id="JBANRG010000001">
    <property type="protein sequence ID" value="KAK7472992.1"/>
    <property type="molecule type" value="Genomic_DNA"/>
</dbReference>
<accession>A0ABR1K718</accession>
<feature type="region of interest" description="Disordered" evidence="4">
    <location>
        <begin position="328"/>
        <end position="463"/>
    </location>
</feature>
<dbReference type="PANTHER" id="PTHR15818:SF2">
    <property type="entry name" value="G-PATCH DOMAIN AND KOW MOTIFS-CONTAINING PROTEIN"/>
    <property type="match status" value="1"/>
</dbReference>
<comment type="subcellular location">
    <subcellularLocation>
        <location evidence="1">Nucleus</location>
    </subcellularLocation>
</comment>
<protein>
    <submittedName>
        <fullName evidence="6">DNA primase large subunit Spp2</fullName>
    </submittedName>
</protein>
<proteinExistence type="inferred from homology"/>
<comment type="caution">
    <text evidence="6">The sequence shown here is derived from an EMBL/GenBank/DDBJ whole genome shotgun (WGS) entry which is preliminary data.</text>
</comment>
<evidence type="ECO:0000256" key="4">
    <source>
        <dbReference type="SAM" id="MobiDB-lite"/>
    </source>
</evidence>